<dbReference type="SUPFAM" id="SSF46785">
    <property type="entry name" value="Winged helix' DNA-binding domain"/>
    <property type="match status" value="1"/>
</dbReference>
<dbReference type="AlphaFoldDB" id="A0AAE9ZQZ8"/>
<dbReference type="InterPro" id="IPR006199">
    <property type="entry name" value="LexA_DNA-bd_dom"/>
</dbReference>
<feature type="domain" description="LexA repressor DNA-binding" evidence="11">
    <location>
        <begin position="2"/>
        <end position="63"/>
    </location>
</feature>
<dbReference type="Pfam" id="PF00717">
    <property type="entry name" value="Peptidase_S24"/>
    <property type="match status" value="1"/>
</dbReference>
<dbReference type="EMBL" id="CP119075">
    <property type="protein sequence ID" value="WED63570.1"/>
    <property type="molecule type" value="Genomic_DNA"/>
</dbReference>
<keyword evidence="9" id="KW-0742">SOS response</keyword>
<evidence type="ECO:0000256" key="9">
    <source>
        <dbReference type="ARBA" id="ARBA00023236"/>
    </source>
</evidence>
<evidence type="ECO:0000313" key="12">
    <source>
        <dbReference type="EMBL" id="WED63570.1"/>
    </source>
</evidence>
<dbReference type="PANTHER" id="PTHR33516:SF2">
    <property type="entry name" value="LEXA REPRESSOR-RELATED"/>
    <property type="match status" value="1"/>
</dbReference>
<evidence type="ECO:0000256" key="6">
    <source>
        <dbReference type="ARBA" id="ARBA00023125"/>
    </source>
</evidence>
<keyword evidence="7" id="KW-0804">Transcription</keyword>
<dbReference type="PANTHER" id="PTHR33516">
    <property type="entry name" value="LEXA REPRESSOR"/>
    <property type="match status" value="1"/>
</dbReference>
<dbReference type="InterPro" id="IPR006200">
    <property type="entry name" value="LexA"/>
</dbReference>
<dbReference type="Gene3D" id="2.10.109.10">
    <property type="entry name" value="Umud Fragment, subunit A"/>
    <property type="match status" value="1"/>
</dbReference>
<evidence type="ECO:0000256" key="3">
    <source>
        <dbReference type="ARBA" id="ARBA00022763"/>
    </source>
</evidence>
<evidence type="ECO:0000256" key="2">
    <source>
        <dbReference type="ARBA" id="ARBA00022705"/>
    </source>
</evidence>
<evidence type="ECO:0000313" key="13">
    <source>
        <dbReference type="Proteomes" id="UP001218638"/>
    </source>
</evidence>
<evidence type="ECO:0000256" key="1">
    <source>
        <dbReference type="ARBA" id="ARBA00022491"/>
    </source>
</evidence>
<dbReference type="InterPro" id="IPR036390">
    <property type="entry name" value="WH_DNA-bd_sf"/>
</dbReference>
<dbReference type="EC" id="3.4.21.88" evidence="12"/>
<dbReference type="RefSeq" id="WP_330929778.1">
    <property type="nucleotide sequence ID" value="NZ_CP119075.1"/>
</dbReference>
<gene>
    <name evidence="12" type="primary">lexA</name>
    <name evidence="12" type="ORF">PXH66_14635</name>
</gene>
<organism evidence="12 13">
    <name type="scientific">Synoicihabitans lomoniglobus</name>
    <dbReference type="NCBI Taxonomy" id="2909285"/>
    <lineage>
        <taxon>Bacteria</taxon>
        <taxon>Pseudomonadati</taxon>
        <taxon>Verrucomicrobiota</taxon>
        <taxon>Opitutia</taxon>
        <taxon>Opitutales</taxon>
        <taxon>Opitutaceae</taxon>
        <taxon>Synoicihabitans</taxon>
    </lineage>
</organism>
<protein>
    <submittedName>
        <fullName evidence="12">Transcriptional repressor LexA</fullName>
        <ecNumber evidence="12">3.4.21.88</ecNumber>
    </submittedName>
</protein>
<dbReference type="GO" id="GO:0006508">
    <property type="term" value="P:proteolysis"/>
    <property type="evidence" value="ECO:0007669"/>
    <property type="project" value="InterPro"/>
</dbReference>
<keyword evidence="3" id="KW-0227">DNA damage</keyword>
<accession>A0AAE9ZQZ8</accession>
<dbReference type="InterPro" id="IPR015927">
    <property type="entry name" value="Peptidase_S24_S26A/B/C"/>
</dbReference>
<dbReference type="GO" id="GO:0006260">
    <property type="term" value="P:DNA replication"/>
    <property type="evidence" value="ECO:0007669"/>
    <property type="project" value="UniProtKB-KW"/>
</dbReference>
<keyword evidence="8" id="KW-0234">DNA repair</keyword>
<evidence type="ECO:0000259" key="10">
    <source>
        <dbReference type="Pfam" id="PF00717"/>
    </source>
</evidence>
<dbReference type="InterPro" id="IPR039418">
    <property type="entry name" value="LexA-like"/>
</dbReference>
<keyword evidence="1" id="KW-0678">Repressor</keyword>
<dbReference type="InterPro" id="IPR050077">
    <property type="entry name" value="LexA_repressor"/>
</dbReference>
<keyword evidence="13" id="KW-1185">Reference proteome</keyword>
<evidence type="ECO:0000256" key="4">
    <source>
        <dbReference type="ARBA" id="ARBA00022801"/>
    </source>
</evidence>
<keyword evidence="6" id="KW-0238">DNA-binding</keyword>
<proteinExistence type="predicted"/>
<dbReference type="GO" id="GO:0004252">
    <property type="term" value="F:serine-type endopeptidase activity"/>
    <property type="evidence" value="ECO:0007669"/>
    <property type="project" value="UniProtKB-EC"/>
</dbReference>
<dbReference type="KEGG" id="slom:PXH66_14635"/>
<dbReference type="CDD" id="cd06529">
    <property type="entry name" value="S24_LexA-like"/>
    <property type="match status" value="1"/>
</dbReference>
<keyword evidence="5" id="KW-0805">Transcription regulation</keyword>
<dbReference type="GO" id="GO:0003677">
    <property type="term" value="F:DNA binding"/>
    <property type="evidence" value="ECO:0007669"/>
    <property type="project" value="UniProtKB-KW"/>
</dbReference>
<evidence type="ECO:0000256" key="5">
    <source>
        <dbReference type="ARBA" id="ARBA00023015"/>
    </source>
</evidence>
<dbReference type="Proteomes" id="UP001218638">
    <property type="component" value="Chromosome"/>
</dbReference>
<dbReference type="GO" id="GO:0045892">
    <property type="term" value="P:negative regulation of DNA-templated transcription"/>
    <property type="evidence" value="ECO:0007669"/>
    <property type="project" value="InterPro"/>
</dbReference>
<dbReference type="Pfam" id="PF01726">
    <property type="entry name" value="LexA_DNA_bind"/>
    <property type="match status" value="1"/>
</dbReference>
<evidence type="ECO:0000256" key="8">
    <source>
        <dbReference type="ARBA" id="ARBA00023204"/>
    </source>
</evidence>
<name>A0AAE9ZQZ8_9BACT</name>
<keyword evidence="2" id="KW-0235">DNA replication</keyword>
<dbReference type="InterPro" id="IPR036388">
    <property type="entry name" value="WH-like_DNA-bd_sf"/>
</dbReference>
<dbReference type="NCBIfam" id="TIGR00498">
    <property type="entry name" value="lexA"/>
    <property type="match status" value="1"/>
</dbReference>
<feature type="domain" description="Peptidase S24/S26A/S26B/S26C" evidence="10">
    <location>
        <begin position="80"/>
        <end position="196"/>
    </location>
</feature>
<sequence length="206" mass="22335">MLTPKQQAVLDYVESSHARHGLFPTLREIQAHFGFASPFAATRHLQALEKKGALTRHPGKARAFTLASPREPKPSLLRIPVFGVIPAGLPAANSQELEPDETVAVSAADLGLPTRSRLFGLRVHGDSMTGANIIEDDIVFLTPGEPRAGQIVAALLDGESTLKRFLHHAGRPFLRAENPRYPDLLPAEELLIQGIMVGLLRRGHGS</sequence>
<reference evidence="12" key="1">
    <citation type="submission" date="2023-03" db="EMBL/GenBank/DDBJ databases">
        <title>Lomoglobus Profundus gen. nov., sp. nov., a novel member of the phylum Verrucomicrobia, isolated from deep-marine sediment of South China Sea.</title>
        <authorList>
            <person name="Ahmad T."/>
            <person name="Ishaq S.E."/>
            <person name="Wang F."/>
        </authorList>
    </citation>
    <scope>NUCLEOTIDE SEQUENCE</scope>
    <source>
        <strain evidence="12">LMO-M01</strain>
    </source>
</reference>
<dbReference type="InterPro" id="IPR036286">
    <property type="entry name" value="LexA/Signal_pep-like_sf"/>
</dbReference>
<evidence type="ECO:0000256" key="7">
    <source>
        <dbReference type="ARBA" id="ARBA00023163"/>
    </source>
</evidence>
<keyword evidence="4 12" id="KW-0378">Hydrolase</keyword>
<dbReference type="SUPFAM" id="SSF51306">
    <property type="entry name" value="LexA/Signal peptidase"/>
    <property type="match status" value="1"/>
</dbReference>
<dbReference type="Gene3D" id="1.10.10.10">
    <property type="entry name" value="Winged helix-like DNA-binding domain superfamily/Winged helix DNA-binding domain"/>
    <property type="match status" value="1"/>
</dbReference>
<dbReference type="GO" id="GO:0009432">
    <property type="term" value="P:SOS response"/>
    <property type="evidence" value="ECO:0007669"/>
    <property type="project" value="UniProtKB-KW"/>
</dbReference>
<evidence type="ECO:0000259" key="11">
    <source>
        <dbReference type="Pfam" id="PF01726"/>
    </source>
</evidence>
<dbReference type="GO" id="GO:0006281">
    <property type="term" value="P:DNA repair"/>
    <property type="evidence" value="ECO:0007669"/>
    <property type="project" value="UniProtKB-KW"/>
</dbReference>